<evidence type="ECO:0000313" key="1">
    <source>
        <dbReference type="EMBL" id="KAJ9054600.1"/>
    </source>
</evidence>
<organism evidence="1 2">
    <name type="scientific">Entomophthora muscae</name>
    <dbReference type="NCBI Taxonomy" id="34485"/>
    <lineage>
        <taxon>Eukaryota</taxon>
        <taxon>Fungi</taxon>
        <taxon>Fungi incertae sedis</taxon>
        <taxon>Zoopagomycota</taxon>
        <taxon>Entomophthoromycotina</taxon>
        <taxon>Entomophthoromycetes</taxon>
        <taxon>Entomophthorales</taxon>
        <taxon>Entomophthoraceae</taxon>
        <taxon>Entomophthora</taxon>
    </lineage>
</organism>
<accession>A0ACC2RX05</accession>
<dbReference type="EMBL" id="QTSX02006435">
    <property type="protein sequence ID" value="KAJ9054600.1"/>
    <property type="molecule type" value="Genomic_DNA"/>
</dbReference>
<proteinExistence type="predicted"/>
<gene>
    <name evidence="1" type="primary">MTG2_2</name>
    <name evidence="1" type="ORF">DSO57_1012666</name>
</gene>
<dbReference type="Proteomes" id="UP001165960">
    <property type="component" value="Unassembled WGS sequence"/>
</dbReference>
<dbReference type="EC" id="1.14.11.27" evidence="1"/>
<evidence type="ECO:0000313" key="2">
    <source>
        <dbReference type="Proteomes" id="UP001165960"/>
    </source>
</evidence>
<sequence length="308" mass="33815">MHGQRGADLVITVPVGTVVREVNAPNKDRPSSEKDAATAYAEQVLDLEVDYSVHYRVYPSLKRDILHFPTPRAINKKPLTKIFLDLDQEGSHVVAYGGRGGYGNPHFSSQNERSALIAERGFEGETRYLELEFKSLADCGMVGLPNAGKSTFLGAVSNAHPKIAPYPFTTINPYLGTIDYPDLFQMTLADIPGLIPGAHLNRGLGHAFLRHVERSKALVYVIDLSLPTPHLDFQTLRSELELYKSGLSEKPSLIVANKADLPTVGPHTLHEFKSLIPSDIQVIPVSAKLGKNVSRATLAMRRLVESSK</sequence>
<reference evidence="1" key="1">
    <citation type="submission" date="2022-04" db="EMBL/GenBank/DDBJ databases">
        <title>Genome of the entomopathogenic fungus Entomophthora muscae.</title>
        <authorList>
            <person name="Elya C."/>
            <person name="Lovett B.R."/>
            <person name="Lee E."/>
            <person name="Macias A.M."/>
            <person name="Hajek A.E."/>
            <person name="De Bivort B.L."/>
            <person name="Kasson M.T."/>
            <person name="De Fine Licht H.H."/>
            <person name="Stajich J.E."/>
        </authorList>
    </citation>
    <scope>NUCLEOTIDE SEQUENCE</scope>
    <source>
        <strain evidence="1">Berkeley</strain>
    </source>
</reference>
<protein>
    <submittedName>
        <fullName evidence="1">GTPase of the mitochondrial inner membrane that associates with the large ribosomal subunit</fullName>
        <ecNumber evidence="1">1.14.11.27</ecNumber>
    </submittedName>
</protein>
<comment type="caution">
    <text evidence="1">The sequence shown here is derived from an EMBL/GenBank/DDBJ whole genome shotgun (WGS) entry which is preliminary data.</text>
</comment>
<keyword evidence="2" id="KW-1185">Reference proteome</keyword>
<name>A0ACC2RX05_9FUNG</name>
<keyword evidence="1" id="KW-0560">Oxidoreductase</keyword>